<evidence type="ECO:0000313" key="3">
    <source>
        <dbReference type="Proteomes" id="UP000326061"/>
    </source>
</evidence>
<dbReference type="Proteomes" id="UP000326061">
    <property type="component" value="Chromosome"/>
</dbReference>
<gene>
    <name evidence="2" type="ORF">FJR47_03010</name>
</gene>
<proteinExistence type="predicted"/>
<evidence type="ECO:0008006" key="4">
    <source>
        <dbReference type="Google" id="ProtNLM"/>
    </source>
</evidence>
<evidence type="ECO:0000313" key="2">
    <source>
        <dbReference type="EMBL" id="QFR42929.1"/>
    </source>
</evidence>
<feature type="transmembrane region" description="Helical" evidence="1">
    <location>
        <begin position="25"/>
        <end position="50"/>
    </location>
</feature>
<reference evidence="3" key="1">
    <citation type="submission" date="2019-06" db="EMBL/GenBank/DDBJ databases">
        <title>Sulfurimonas gotlandica sp. nov., a chemoautotrophic and psychrotolerant epsilonproteobacterium isolated from a pelagic redoxcline, and an emended description of the genus Sulfurimonas.</title>
        <authorList>
            <person name="Wang S."/>
            <person name="Jiang L."/>
            <person name="Shao Z."/>
        </authorList>
    </citation>
    <scope>NUCLEOTIDE SEQUENCE [LARGE SCALE GENOMIC DNA]</scope>
    <source>
        <strain evidence="3">1-1N</strain>
    </source>
</reference>
<keyword evidence="1" id="KW-0472">Membrane</keyword>
<accession>A0AAJ4A2Y2</accession>
<name>A0AAJ4A2Y2_9BACT</name>
<dbReference type="RefSeq" id="WP_152298992.1">
    <property type="nucleotide sequence ID" value="NZ_CP041166.1"/>
</dbReference>
<evidence type="ECO:0000256" key="1">
    <source>
        <dbReference type="SAM" id="Phobius"/>
    </source>
</evidence>
<keyword evidence="1" id="KW-0812">Transmembrane</keyword>
<organism evidence="2 3">
    <name type="scientific">Sulfurimonas xiamenensis</name>
    <dbReference type="NCBI Taxonomy" id="2590021"/>
    <lineage>
        <taxon>Bacteria</taxon>
        <taxon>Pseudomonadati</taxon>
        <taxon>Campylobacterota</taxon>
        <taxon>Epsilonproteobacteria</taxon>
        <taxon>Campylobacterales</taxon>
        <taxon>Sulfurimonadaceae</taxon>
        <taxon>Sulfurimonas</taxon>
    </lineage>
</organism>
<dbReference type="AlphaFoldDB" id="A0AAJ4A2Y2"/>
<dbReference type="EMBL" id="CP041166">
    <property type="protein sequence ID" value="QFR42929.1"/>
    <property type="molecule type" value="Genomic_DNA"/>
</dbReference>
<sequence length="135" mass="16193">MEKSQSYDIPLHDIKPIVEVEEYSFYYFLGITFLILVLLLAVGYFIYIWLKKRKAFNIRKEHFKILNSLDLNDTKKSAYAITFYGATFKNDTPRHQEMYENIVNRLTAYKYKKEVDAFEDEVIGYIELYKEMIDV</sequence>
<keyword evidence="1" id="KW-1133">Transmembrane helix</keyword>
<protein>
    <recommendedName>
        <fullName evidence="4">DUF4381 domain-containing protein</fullName>
    </recommendedName>
</protein>
<dbReference type="KEGG" id="suln:FJR47_03010"/>
<keyword evidence="3" id="KW-1185">Reference proteome</keyword>